<reference evidence="1 2" key="1">
    <citation type="submission" date="2023-03" db="EMBL/GenBank/DDBJ databases">
        <title>YIM 152171 draft genome.</title>
        <authorList>
            <person name="Yang Z."/>
        </authorList>
    </citation>
    <scope>NUCLEOTIDE SEQUENCE [LARGE SCALE GENOMIC DNA]</scope>
    <source>
        <strain evidence="1 2">YIM 152171</strain>
    </source>
</reference>
<evidence type="ECO:0000313" key="1">
    <source>
        <dbReference type="EMBL" id="MDF1585040.1"/>
    </source>
</evidence>
<gene>
    <name evidence="1" type="ORF">PZ740_01415</name>
</gene>
<organism evidence="1 2">
    <name type="scientific">Marinimicrococcus flavescens</name>
    <dbReference type="NCBI Taxonomy" id="3031815"/>
    <lineage>
        <taxon>Bacteria</taxon>
        <taxon>Pseudomonadati</taxon>
        <taxon>Pseudomonadota</taxon>
        <taxon>Alphaproteobacteria</taxon>
        <taxon>Geminicoccales</taxon>
        <taxon>Geminicoccaceae</taxon>
        <taxon>Marinimicrococcus</taxon>
    </lineage>
</organism>
<dbReference type="Proteomes" id="UP001301140">
    <property type="component" value="Unassembled WGS sequence"/>
</dbReference>
<proteinExistence type="predicted"/>
<protein>
    <submittedName>
        <fullName evidence="1">Uncharacterized protein</fullName>
    </submittedName>
</protein>
<sequence length="87" mass="9385">MITYEDCLALAGLTEEEVAAVARHERLPEMLAAELGGHLCSEPGGTARLTRMIRDDIEAARRAGNCAEAARLRLVLRHFCATHPASG</sequence>
<keyword evidence="2" id="KW-1185">Reference proteome</keyword>
<comment type="caution">
    <text evidence="1">The sequence shown here is derived from an EMBL/GenBank/DDBJ whole genome shotgun (WGS) entry which is preliminary data.</text>
</comment>
<dbReference type="AlphaFoldDB" id="A0AAP3UXN2"/>
<dbReference type="EMBL" id="JARGEQ010000008">
    <property type="protein sequence ID" value="MDF1585040.1"/>
    <property type="molecule type" value="Genomic_DNA"/>
</dbReference>
<name>A0AAP3UXN2_9PROT</name>
<dbReference type="RefSeq" id="WP_327787450.1">
    <property type="nucleotide sequence ID" value="NZ_JARGEQ010000008.1"/>
</dbReference>
<accession>A0AAP3UXN2</accession>
<evidence type="ECO:0000313" key="2">
    <source>
        <dbReference type="Proteomes" id="UP001301140"/>
    </source>
</evidence>